<dbReference type="RefSeq" id="WP_209794153.1">
    <property type="nucleotide sequence ID" value="NZ_JAGIQF010000006.1"/>
</dbReference>
<keyword evidence="2" id="KW-1185">Reference proteome</keyword>
<organism evidence="1 2">
    <name type="scientific">Aeromonas sanarellii</name>
    <dbReference type="NCBI Taxonomy" id="633415"/>
    <lineage>
        <taxon>Bacteria</taxon>
        <taxon>Pseudomonadati</taxon>
        <taxon>Pseudomonadota</taxon>
        <taxon>Gammaproteobacteria</taxon>
        <taxon>Aeromonadales</taxon>
        <taxon>Aeromonadaceae</taxon>
        <taxon>Aeromonas</taxon>
    </lineage>
</organism>
<sequence length="305" mass="35097">MRYIDIDDVELNLPVGWEDTVRQAWEYVNGKIDDAEAATNAKADENGWDAQKRAEQIEIEKAKARKSAISAKSSVWGQLSSVLASLSHGKCWYCESNELRSDNPIDHYRPKGKVAECPDHPGYWWLAFEWSNYRYACTYCNSRRVEVTTAGGKQDHFPVFTPPDWNKCKEDNNAEKPKLLDPTDADDYKLLTFNQNGEACPNTDDDESEAYQKAKESIEKYHLNHEPTRKARKAIRQIIRQTVANTNELLGQGLDMTSNQIKSNKKELLKLIRPSCSTTKFNTAAKLYLREYESVYWVKEILDRD</sequence>
<protein>
    <recommendedName>
        <fullName evidence="3">TIGR02646 family protein</fullName>
    </recommendedName>
</protein>
<proteinExistence type="predicted"/>
<dbReference type="Gene3D" id="1.10.30.50">
    <property type="match status" value="1"/>
</dbReference>
<gene>
    <name evidence="1" type="ORF">J8I01_12915</name>
</gene>
<comment type="caution">
    <text evidence="1">The sequence shown here is derived from an EMBL/GenBank/DDBJ whole genome shotgun (WGS) entry which is preliminary data.</text>
</comment>
<accession>A0ABS4B7C6</accession>
<evidence type="ECO:0000313" key="2">
    <source>
        <dbReference type="Proteomes" id="UP000666661"/>
    </source>
</evidence>
<dbReference type="Proteomes" id="UP000666661">
    <property type="component" value="Unassembled WGS sequence"/>
</dbReference>
<reference evidence="1 2" key="1">
    <citation type="submission" date="2021-03" db="EMBL/GenBank/DDBJ databases">
        <title>Plant growth promoting bacteria isolated from wild legumes nodules and trapping Phaseolus vulgaris L. nodules in the center and southern Mexico.</title>
        <authorList>
            <person name="Estrada P."/>
        </authorList>
    </citation>
    <scope>NUCLEOTIDE SEQUENCE [LARGE SCALE GENOMIC DNA]</scope>
    <source>
        <strain evidence="1 2">MaGu-431</strain>
    </source>
</reference>
<evidence type="ECO:0008006" key="3">
    <source>
        <dbReference type="Google" id="ProtNLM"/>
    </source>
</evidence>
<dbReference type="EMBL" id="JAGIQF010000006">
    <property type="protein sequence ID" value="MBP0603409.1"/>
    <property type="molecule type" value="Genomic_DNA"/>
</dbReference>
<evidence type="ECO:0000313" key="1">
    <source>
        <dbReference type="EMBL" id="MBP0603409.1"/>
    </source>
</evidence>
<name>A0ABS4B7C6_9GAMM</name>